<dbReference type="Proteomes" id="UP001062846">
    <property type="component" value="Chromosome 9"/>
</dbReference>
<accession>A0ACC0MGC7</accession>
<evidence type="ECO:0000313" key="1">
    <source>
        <dbReference type="EMBL" id="KAI8539368.1"/>
    </source>
</evidence>
<name>A0ACC0MGC7_RHOML</name>
<proteinExistence type="predicted"/>
<gene>
    <name evidence="1" type="ORF">RHMOL_Rhmol09G0177400</name>
</gene>
<evidence type="ECO:0000313" key="2">
    <source>
        <dbReference type="Proteomes" id="UP001062846"/>
    </source>
</evidence>
<protein>
    <submittedName>
        <fullName evidence="1">Uncharacterized protein</fullName>
    </submittedName>
</protein>
<reference evidence="1" key="1">
    <citation type="submission" date="2022-02" db="EMBL/GenBank/DDBJ databases">
        <title>Plant Genome Project.</title>
        <authorList>
            <person name="Zhang R.-G."/>
        </authorList>
    </citation>
    <scope>NUCLEOTIDE SEQUENCE</scope>
    <source>
        <strain evidence="1">AT1</strain>
    </source>
</reference>
<sequence length="86" mass="10396">MYVFSCPVLVVSKCFSVFRGVDSQRSALERELNELNDMLKKLMETGREMGSEEWFIYRVEEVKKNFVESSIEKWTRFFRRRLEESK</sequence>
<keyword evidence="2" id="KW-1185">Reference proteome</keyword>
<organism evidence="1 2">
    <name type="scientific">Rhododendron molle</name>
    <name type="common">Chinese azalea</name>
    <name type="synonym">Azalea mollis</name>
    <dbReference type="NCBI Taxonomy" id="49168"/>
    <lineage>
        <taxon>Eukaryota</taxon>
        <taxon>Viridiplantae</taxon>
        <taxon>Streptophyta</taxon>
        <taxon>Embryophyta</taxon>
        <taxon>Tracheophyta</taxon>
        <taxon>Spermatophyta</taxon>
        <taxon>Magnoliopsida</taxon>
        <taxon>eudicotyledons</taxon>
        <taxon>Gunneridae</taxon>
        <taxon>Pentapetalae</taxon>
        <taxon>asterids</taxon>
        <taxon>Ericales</taxon>
        <taxon>Ericaceae</taxon>
        <taxon>Ericoideae</taxon>
        <taxon>Rhodoreae</taxon>
        <taxon>Rhododendron</taxon>
    </lineage>
</organism>
<comment type="caution">
    <text evidence="1">The sequence shown here is derived from an EMBL/GenBank/DDBJ whole genome shotgun (WGS) entry which is preliminary data.</text>
</comment>
<dbReference type="EMBL" id="CM046396">
    <property type="protein sequence ID" value="KAI8539368.1"/>
    <property type="molecule type" value="Genomic_DNA"/>
</dbReference>